<organism evidence="2">
    <name type="scientific">Musa acuminata subsp. malaccensis</name>
    <name type="common">Wild banana</name>
    <name type="synonym">Musa malaccensis</name>
    <dbReference type="NCBI Taxonomy" id="214687"/>
    <lineage>
        <taxon>Eukaryota</taxon>
        <taxon>Viridiplantae</taxon>
        <taxon>Streptophyta</taxon>
        <taxon>Embryophyta</taxon>
        <taxon>Tracheophyta</taxon>
        <taxon>Spermatophyta</taxon>
        <taxon>Magnoliopsida</taxon>
        <taxon>Liliopsida</taxon>
        <taxon>Zingiberales</taxon>
        <taxon>Musaceae</taxon>
        <taxon>Musa</taxon>
    </lineage>
</organism>
<name>A0A8D7F9G8_MUSAM</name>
<accession>A0A8D7F9G8</accession>
<proteinExistence type="predicted"/>
<feature type="region of interest" description="Disordered" evidence="1">
    <location>
        <begin position="101"/>
        <end position="124"/>
    </location>
</feature>
<gene>
    <name evidence="2" type="ORF">GSMUA_154030.1</name>
</gene>
<feature type="non-terminal residue" evidence="2">
    <location>
        <position position="155"/>
    </location>
</feature>
<evidence type="ECO:0000313" key="2">
    <source>
        <dbReference type="EMBL" id="CAG1845608.1"/>
    </source>
</evidence>
<protein>
    <submittedName>
        <fullName evidence="2">(wild Malaysian banana) hypothetical protein</fullName>
    </submittedName>
</protein>
<reference evidence="2" key="1">
    <citation type="submission" date="2021-03" db="EMBL/GenBank/DDBJ databases">
        <authorList>
            <consortium name="Genoscope - CEA"/>
            <person name="William W."/>
        </authorList>
    </citation>
    <scope>NUCLEOTIDE SEQUENCE</scope>
    <source>
        <strain evidence="2">Doubled-haploid Pahang</strain>
    </source>
</reference>
<evidence type="ECO:0000256" key="1">
    <source>
        <dbReference type="SAM" id="MobiDB-lite"/>
    </source>
</evidence>
<dbReference type="EMBL" id="HG996471">
    <property type="protein sequence ID" value="CAG1845608.1"/>
    <property type="molecule type" value="Genomic_DNA"/>
</dbReference>
<dbReference type="AlphaFoldDB" id="A0A8D7F9G8"/>
<sequence>MHSCQASHIMNQSQLRFTGSKLATATTAPTITTSTTPPATMLRRKFLSDGETPGCAASATSGITNAAANAAAASPLIAFSFADDARTLRWLLGRHRPAAAGVGRTGSMSGWKNASEPARGRLRPTPGIAMVTAEADAIVVLVIDLLNQDRASSCS</sequence>